<comment type="caution">
    <text evidence="3">The sequence shown here is derived from an EMBL/GenBank/DDBJ whole genome shotgun (WGS) entry which is preliminary data.</text>
</comment>
<dbReference type="InterPro" id="IPR011053">
    <property type="entry name" value="Single_hybrid_motif"/>
</dbReference>
<evidence type="ECO:0000259" key="2">
    <source>
        <dbReference type="PROSITE" id="PS50968"/>
    </source>
</evidence>
<name>A0A7Y4H9L3_9BRAD</name>
<feature type="domain" description="Lipoyl-binding" evidence="2">
    <location>
        <begin position="98"/>
        <end position="173"/>
    </location>
</feature>
<dbReference type="PROSITE" id="PS50968">
    <property type="entry name" value="BIOTINYL_LIPOYL"/>
    <property type="match status" value="1"/>
</dbReference>
<dbReference type="PANTHER" id="PTHR45266:SF3">
    <property type="entry name" value="OXALOACETATE DECARBOXYLASE ALPHA CHAIN"/>
    <property type="match status" value="1"/>
</dbReference>
<dbReference type="Proteomes" id="UP000528734">
    <property type="component" value="Unassembled WGS sequence"/>
</dbReference>
<dbReference type="SUPFAM" id="SSF51230">
    <property type="entry name" value="Single hybrid motif"/>
    <property type="match status" value="1"/>
</dbReference>
<dbReference type="AlphaFoldDB" id="A0A7Y4H9L3"/>
<proteinExistence type="predicted"/>
<dbReference type="InterPro" id="IPR000089">
    <property type="entry name" value="Biotin_lipoyl"/>
</dbReference>
<dbReference type="EMBL" id="JAAVLW010000010">
    <property type="protein sequence ID" value="NOJ50200.1"/>
    <property type="molecule type" value="Genomic_DNA"/>
</dbReference>
<gene>
    <name evidence="3" type="ORF">HCN50_28840</name>
</gene>
<dbReference type="Gene3D" id="2.40.50.100">
    <property type="match status" value="1"/>
</dbReference>
<evidence type="ECO:0000313" key="3">
    <source>
        <dbReference type="EMBL" id="NOJ50200.1"/>
    </source>
</evidence>
<organism evidence="3 4">
    <name type="scientific">Bradyrhizobium archetypum</name>
    <dbReference type="NCBI Taxonomy" id="2721160"/>
    <lineage>
        <taxon>Bacteria</taxon>
        <taxon>Pseudomonadati</taxon>
        <taxon>Pseudomonadota</taxon>
        <taxon>Alphaproteobacteria</taxon>
        <taxon>Hyphomicrobiales</taxon>
        <taxon>Nitrobacteraceae</taxon>
        <taxon>Bradyrhizobium</taxon>
    </lineage>
</organism>
<evidence type="ECO:0000256" key="1">
    <source>
        <dbReference type="ARBA" id="ARBA00023267"/>
    </source>
</evidence>
<accession>A0A7Y4H9L3</accession>
<dbReference type="CDD" id="cd06850">
    <property type="entry name" value="biotinyl_domain"/>
    <property type="match status" value="1"/>
</dbReference>
<evidence type="ECO:0000313" key="4">
    <source>
        <dbReference type="Proteomes" id="UP000528734"/>
    </source>
</evidence>
<keyword evidence="1" id="KW-0092">Biotin</keyword>
<sequence length="177" mass="19557">MQRWAAGETDVKHSFEVDGVDYQFSLSRCQQGYRLRLSNKVIAPVVFSQQGDGRGVLTIAGESEPVRFAIDGEIIHVHIRGRTRILHYRDPLRTLACANNEAHHLLARAPMPGLVVTISVSPGQPVSAGTALMTIESMKLETIIRSPRDGVIDRIHFNEGESFERGAVLVTLSEEGR</sequence>
<dbReference type="PANTHER" id="PTHR45266">
    <property type="entry name" value="OXALOACETATE DECARBOXYLASE ALPHA CHAIN"/>
    <property type="match status" value="1"/>
</dbReference>
<dbReference type="InterPro" id="IPR050709">
    <property type="entry name" value="Biotin_Carboxyl_Carrier/Decarb"/>
</dbReference>
<dbReference type="Pfam" id="PF00364">
    <property type="entry name" value="Biotin_lipoyl"/>
    <property type="match status" value="1"/>
</dbReference>
<protein>
    <recommendedName>
        <fullName evidence="2">Lipoyl-binding domain-containing protein</fullName>
    </recommendedName>
</protein>
<reference evidence="3 4" key="1">
    <citation type="submission" date="2020-03" db="EMBL/GenBank/DDBJ databases">
        <title>Bradyrhizobium diversity isolated from nodules of Muelleranthus trifoliolatus.</title>
        <authorList>
            <person name="Klepa M."/>
            <person name="Helene L."/>
            <person name="Hungria M."/>
        </authorList>
    </citation>
    <scope>NUCLEOTIDE SEQUENCE [LARGE SCALE GENOMIC DNA]</scope>
    <source>
        <strain evidence="3 4">WSM 1744</strain>
    </source>
</reference>
<keyword evidence="4" id="KW-1185">Reference proteome</keyword>